<dbReference type="PANTHER" id="PTHR43800:SF1">
    <property type="entry name" value="PEPTIDYL-LYSINE N-ACETYLTRANSFERASE YJAB"/>
    <property type="match status" value="1"/>
</dbReference>
<reference evidence="5 6" key="1">
    <citation type="submission" date="2018-06" db="EMBL/GenBank/DDBJ databases">
        <authorList>
            <consortium name="Pathogen Informatics"/>
            <person name="Doyle S."/>
        </authorList>
    </citation>
    <scope>NUCLEOTIDE SEQUENCE [LARGE SCALE GENOMIC DNA]</scope>
    <source>
        <strain evidence="5 6">NCTC13834</strain>
    </source>
</reference>
<dbReference type="PROSITE" id="PS51186">
    <property type="entry name" value="GNAT"/>
    <property type="match status" value="1"/>
</dbReference>
<dbReference type="PANTHER" id="PTHR43800">
    <property type="entry name" value="PEPTIDYL-LYSINE N-ACETYLTRANSFERASE YJAB"/>
    <property type="match status" value="1"/>
</dbReference>
<accession>A0A380GM49</accession>
<dbReference type="Proteomes" id="UP000664081">
    <property type="component" value="Unassembled WGS sequence"/>
</dbReference>
<name>A0A380GM49_9STAP</name>
<keyword evidence="7" id="KW-1185">Reference proteome</keyword>
<dbReference type="RefSeq" id="WP_103373263.1">
    <property type="nucleotide sequence ID" value="NZ_BMCF01000004.1"/>
</dbReference>
<evidence type="ECO:0000313" key="4">
    <source>
        <dbReference type="EMBL" id="MBO1226875.1"/>
    </source>
</evidence>
<proteinExistence type="predicted"/>
<evidence type="ECO:0000256" key="2">
    <source>
        <dbReference type="ARBA" id="ARBA00023315"/>
    </source>
</evidence>
<dbReference type="InterPro" id="IPR016181">
    <property type="entry name" value="Acyl_CoA_acyltransferase"/>
</dbReference>
<dbReference type="AlphaFoldDB" id="A0A380GM49"/>
<evidence type="ECO:0000313" key="7">
    <source>
        <dbReference type="Proteomes" id="UP000664081"/>
    </source>
</evidence>
<reference evidence="4 7" key="2">
    <citation type="submission" date="2021-03" db="EMBL/GenBank/DDBJ databases">
        <title>Staphylococci and Mammaliicocci in bats.</title>
        <authorList>
            <person name="Fountain K."/>
        </authorList>
    </citation>
    <scope>NUCLEOTIDE SEQUENCE [LARGE SCALE GENOMIC DNA]</scope>
    <source>
        <strain evidence="4 7">18_1_E_SW</strain>
    </source>
</reference>
<protein>
    <submittedName>
        <fullName evidence="4">GNAT family N-acetyltransferase</fullName>
    </submittedName>
    <submittedName>
        <fullName evidence="5">Putative acetyltransferase</fullName>
        <ecNumber evidence="5">2.3.1.-</ecNumber>
    </submittedName>
</protein>
<dbReference type="EC" id="2.3.1.-" evidence="5"/>
<dbReference type="CDD" id="cd04301">
    <property type="entry name" value="NAT_SF"/>
    <property type="match status" value="1"/>
</dbReference>
<dbReference type="SUPFAM" id="SSF55729">
    <property type="entry name" value="Acyl-CoA N-acyltransferases (Nat)"/>
    <property type="match status" value="1"/>
</dbReference>
<dbReference type="EMBL" id="UHDS01000001">
    <property type="protein sequence ID" value="SUM55492.1"/>
    <property type="molecule type" value="Genomic_DNA"/>
</dbReference>
<dbReference type="GO" id="GO:0016747">
    <property type="term" value="F:acyltransferase activity, transferring groups other than amino-acyl groups"/>
    <property type="evidence" value="ECO:0007669"/>
    <property type="project" value="InterPro"/>
</dbReference>
<keyword evidence="1 5" id="KW-0808">Transferase</keyword>
<sequence>MHLSKIKLQEKDYPKALEIWEKSVIATHDFLKEKDILELKNEIPTYFKYVKAYLWFNDKEAIGFSGTNEKNLEMLFIDPKYFRNGYGTEILQYLIQENKVHYVDVNKDNHNAVKFYAKNGFKKYKESQKDGQGRNYPILHLKL</sequence>
<gene>
    <name evidence="5" type="primary">yjaB</name>
    <name evidence="4" type="ORF">J3T88_05990</name>
    <name evidence="5" type="ORF">NCTC13834_01857</name>
</gene>
<evidence type="ECO:0000313" key="6">
    <source>
        <dbReference type="Proteomes" id="UP000254412"/>
    </source>
</evidence>
<keyword evidence="2 5" id="KW-0012">Acyltransferase</keyword>
<evidence type="ECO:0000313" key="5">
    <source>
        <dbReference type="EMBL" id="SUM55492.1"/>
    </source>
</evidence>
<dbReference type="Gene3D" id="3.40.630.30">
    <property type="match status" value="1"/>
</dbReference>
<organism evidence="5 6">
    <name type="scientific">Staphylococcus nepalensis</name>
    <dbReference type="NCBI Taxonomy" id="214473"/>
    <lineage>
        <taxon>Bacteria</taxon>
        <taxon>Bacillati</taxon>
        <taxon>Bacillota</taxon>
        <taxon>Bacilli</taxon>
        <taxon>Bacillales</taxon>
        <taxon>Staphylococcaceae</taxon>
        <taxon>Staphylococcus</taxon>
    </lineage>
</organism>
<feature type="domain" description="N-acetyltransferase" evidence="3">
    <location>
        <begin position="1"/>
        <end position="143"/>
    </location>
</feature>
<dbReference type="Proteomes" id="UP000254412">
    <property type="component" value="Unassembled WGS sequence"/>
</dbReference>
<dbReference type="InterPro" id="IPR000182">
    <property type="entry name" value="GNAT_dom"/>
</dbReference>
<dbReference type="EMBL" id="JAFNLT010000004">
    <property type="protein sequence ID" value="MBO1226875.1"/>
    <property type="molecule type" value="Genomic_DNA"/>
</dbReference>
<dbReference type="Pfam" id="PF13673">
    <property type="entry name" value="Acetyltransf_10"/>
    <property type="match status" value="1"/>
</dbReference>
<evidence type="ECO:0000259" key="3">
    <source>
        <dbReference type="PROSITE" id="PS51186"/>
    </source>
</evidence>
<evidence type="ECO:0000256" key="1">
    <source>
        <dbReference type="ARBA" id="ARBA00022679"/>
    </source>
</evidence>